<evidence type="ECO:0000256" key="3">
    <source>
        <dbReference type="ARBA" id="ARBA00022840"/>
    </source>
</evidence>
<feature type="compositionally biased region" description="Basic and acidic residues" evidence="6">
    <location>
        <begin position="20"/>
        <end position="33"/>
    </location>
</feature>
<sequence length="667" mass="74403">MADQTVNPTSTQPTQNKSSSDVRPDTRSDRCSDKNGVGRKVKPMTKQDRQHILSVLDPILTPGLSESKANSIKTNWVDAIDTLDSETLYRSIAQILNSDFDGLPQSLIDSIPKLANVPKNKITVLDVLSCSNTVFRFAPAPSGHLHIGHFVPLLLNVLLRSVTRHNKNKSDIVFRIDDTNPNEDDYSSDIKVTMKRILGDSFDNFIETRSSVLAPKVIALIDASIMGDDDTFYVDLSSQETISKERTAKVNSAYRDLSKDERIKLWDSMKSGELKNAVVRAKIDMQSDNGNLRDPVMLRYVRKTGTDDYILMPTYDLVCPVLDSFDGATDGTILIALRDCNYYDRLDQYYWIQNALHLKPTAVLTFSRVNFENILLSKRKIKKLIETGVVSSWGDPRLMTIDGVFNRGMTLSGLLNFYWLTGHASVGNRSTSQDVDSLFALNDKVLSQRSNFIVDRMPIDFSPTDSSPTDSGLTDPSSTYKLLTVSACVQKKGLTKDVPNVNVRNKTQFLSHSTQSKSGGHGSTVDSAKDKKNTDDVDTVDAIDVGDVDVSDQDLVKLPDLVHVKDIFIKSDRLITCNLRNIMDLSNDNSLSQTDLDNGTDLISRFNLQKDKFKRCSDIVIGDVVKINNFKDAPSEPVFAGYYRVMNMGRKVVNGVEYDTVNVLFIN</sequence>
<evidence type="ECO:0000256" key="6">
    <source>
        <dbReference type="SAM" id="MobiDB-lite"/>
    </source>
</evidence>
<feature type="region of interest" description="Disordered" evidence="6">
    <location>
        <begin position="510"/>
        <end position="534"/>
    </location>
</feature>
<keyword evidence="3" id="KW-0067">ATP-binding</keyword>
<dbReference type="PANTHER" id="PTHR43097:SF5">
    <property type="entry name" value="GLUTAMATE--TRNA LIGASE"/>
    <property type="match status" value="1"/>
</dbReference>
<evidence type="ECO:0000256" key="2">
    <source>
        <dbReference type="ARBA" id="ARBA00022741"/>
    </source>
</evidence>
<name>A0A5K0UBH5_9VIRU</name>
<gene>
    <name evidence="8" type="ORF">YASMINEVIRUS_1396</name>
</gene>
<protein>
    <submittedName>
        <fullName evidence="8">Glutamate-tRNA ligase</fullName>
    </submittedName>
</protein>
<evidence type="ECO:0000259" key="7">
    <source>
        <dbReference type="Pfam" id="PF00749"/>
    </source>
</evidence>
<dbReference type="InterPro" id="IPR001412">
    <property type="entry name" value="aa-tRNA-synth_I_CS"/>
</dbReference>
<dbReference type="PRINTS" id="PR00987">
    <property type="entry name" value="TRNASYNTHGLU"/>
</dbReference>
<proteinExistence type="predicted"/>
<dbReference type="Pfam" id="PF00749">
    <property type="entry name" value="tRNA-synt_1c"/>
    <property type="match status" value="1"/>
</dbReference>
<dbReference type="GO" id="GO:0043039">
    <property type="term" value="P:tRNA aminoacylation"/>
    <property type="evidence" value="ECO:0007669"/>
    <property type="project" value="InterPro"/>
</dbReference>
<dbReference type="Proteomes" id="UP000594342">
    <property type="component" value="Unassembled WGS sequence"/>
</dbReference>
<reference evidence="8 9" key="1">
    <citation type="submission" date="2018-10" db="EMBL/GenBank/DDBJ databases">
        <authorList>
            <consortium name="IHU Genomes"/>
        </authorList>
    </citation>
    <scope>NUCLEOTIDE SEQUENCE [LARGE SCALE GENOMIC DNA]</scope>
    <source>
        <strain evidence="8 9">A1</strain>
    </source>
</reference>
<dbReference type="InterPro" id="IPR020058">
    <property type="entry name" value="Glu/Gln-tRNA-synth_Ib_cat-dom"/>
</dbReference>
<keyword evidence="1 8" id="KW-0436">Ligase</keyword>
<dbReference type="EMBL" id="UPSH01000001">
    <property type="protein sequence ID" value="VBB18864.1"/>
    <property type="molecule type" value="Genomic_DNA"/>
</dbReference>
<dbReference type="PROSITE" id="PS00178">
    <property type="entry name" value="AA_TRNA_LIGASE_I"/>
    <property type="match status" value="1"/>
</dbReference>
<evidence type="ECO:0000313" key="8">
    <source>
        <dbReference type="EMBL" id="VBB18864.1"/>
    </source>
</evidence>
<evidence type="ECO:0000313" key="9">
    <source>
        <dbReference type="Proteomes" id="UP000594342"/>
    </source>
</evidence>
<dbReference type="InterPro" id="IPR000924">
    <property type="entry name" value="Glu/Gln-tRNA-synth"/>
</dbReference>
<evidence type="ECO:0000256" key="4">
    <source>
        <dbReference type="ARBA" id="ARBA00022917"/>
    </source>
</evidence>
<keyword evidence="2" id="KW-0547">Nucleotide-binding</keyword>
<keyword evidence="5" id="KW-0030">Aminoacyl-tRNA synthetase</keyword>
<accession>A0A5K0UBH5</accession>
<keyword evidence="9" id="KW-1185">Reference proteome</keyword>
<dbReference type="Gene3D" id="3.40.50.620">
    <property type="entry name" value="HUPs"/>
    <property type="match status" value="1"/>
</dbReference>
<dbReference type="GO" id="GO:0004818">
    <property type="term" value="F:glutamate-tRNA ligase activity"/>
    <property type="evidence" value="ECO:0007669"/>
    <property type="project" value="TreeGrafter"/>
</dbReference>
<keyword evidence="4" id="KW-0648">Protein biosynthesis</keyword>
<dbReference type="GO" id="GO:0005524">
    <property type="term" value="F:ATP binding"/>
    <property type="evidence" value="ECO:0007669"/>
    <property type="project" value="UniProtKB-KW"/>
</dbReference>
<feature type="compositionally biased region" description="Polar residues" evidence="6">
    <location>
        <begin position="1"/>
        <end position="19"/>
    </location>
</feature>
<feature type="domain" description="Glutamyl/glutaminyl-tRNA synthetase class Ib catalytic" evidence="7">
    <location>
        <begin position="135"/>
        <end position="445"/>
    </location>
</feature>
<dbReference type="InterPro" id="IPR050132">
    <property type="entry name" value="Gln/Glu-tRNA_Ligase"/>
</dbReference>
<dbReference type="PANTHER" id="PTHR43097">
    <property type="entry name" value="GLUTAMINE-TRNA LIGASE"/>
    <property type="match status" value="1"/>
</dbReference>
<evidence type="ECO:0000256" key="1">
    <source>
        <dbReference type="ARBA" id="ARBA00022598"/>
    </source>
</evidence>
<feature type="region of interest" description="Disordered" evidence="6">
    <location>
        <begin position="1"/>
        <end position="48"/>
    </location>
</feature>
<dbReference type="InterPro" id="IPR014729">
    <property type="entry name" value="Rossmann-like_a/b/a_fold"/>
</dbReference>
<dbReference type="SUPFAM" id="SSF52374">
    <property type="entry name" value="Nucleotidylyl transferase"/>
    <property type="match status" value="1"/>
</dbReference>
<comment type="caution">
    <text evidence="8">The sequence shown here is derived from an EMBL/GenBank/DDBJ whole genome shotgun (WGS) entry which is preliminary data.</text>
</comment>
<evidence type="ECO:0000256" key="5">
    <source>
        <dbReference type="ARBA" id="ARBA00023146"/>
    </source>
</evidence>
<organism evidence="8 9">
    <name type="scientific">Yasminevirus sp. GU-2018</name>
    <dbReference type="NCBI Taxonomy" id="2420051"/>
    <lineage>
        <taxon>Viruses</taxon>
        <taxon>Varidnaviria</taxon>
        <taxon>Bamfordvirae</taxon>
        <taxon>Nucleocytoviricota</taxon>
        <taxon>Megaviricetes</taxon>
        <taxon>Imitervirales</taxon>
        <taxon>Mimiviridae</taxon>
        <taxon>Klosneuvirinae</taxon>
        <taxon>Yasminevirus</taxon>
        <taxon>Yasminevirus saudimassiliense</taxon>
    </lineage>
</organism>